<evidence type="ECO:0000256" key="1">
    <source>
        <dbReference type="ARBA" id="ARBA00001947"/>
    </source>
</evidence>
<dbReference type="Pfam" id="PF24827">
    <property type="entry name" value="AstE_AspA_cat"/>
    <property type="match status" value="1"/>
</dbReference>
<reference evidence="6" key="1">
    <citation type="journal article" date="2020" name="mSystems">
        <title>Genome- and Community-Level Interaction Insights into Carbon Utilization and Element Cycling Functions of Hydrothermarchaeota in Hydrothermal Sediment.</title>
        <authorList>
            <person name="Zhou Z."/>
            <person name="Liu Y."/>
            <person name="Xu W."/>
            <person name="Pan J."/>
            <person name="Luo Z.H."/>
            <person name="Li M."/>
        </authorList>
    </citation>
    <scope>NUCLEOTIDE SEQUENCE [LARGE SCALE GENOMIC DNA]</scope>
    <source>
        <strain evidence="6">SpSt-579</strain>
    </source>
</reference>
<evidence type="ECO:0000256" key="4">
    <source>
        <dbReference type="ARBA" id="ARBA00022833"/>
    </source>
</evidence>
<dbReference type="EMBL" id="DSYQ01000012">
    <property type="protein sequence ID" value="HGT71163.1"/>
    <property type="molecule type" value="Genomic_DNA"/>
</dbReference>
<sequence length="302" mass="34747">MINLSTVDLGVKKIKIPVAEISGKKYGKTLLVTAGMDGDENSGIEAAYRLIEEFKDRNFYGNLIVVPIVNIPGFELNTSFNPLDGKFPKNIYPGRKNGSFSERLIDWLDAKYIYRSDVWLDLHGGAHDEILEPFVMFFETEDKKINELLHKFIYSLNIPKIIFHKKGFWIKIDLLTKKGIVYIMTEVGFSGERNNEFIEKHIELTKSIMGTLRMINKKLKRQLQPRIYRKRIGLRAGSDGLWFPEKFNLIKKGQILGKIISLDNKEIEIIKAKNSGEFLWGKQNLFCKKGDILIEMGSELLN</sequence>
<evidence type="ECO:0000259" key="5">
    <source>
        <dbReference type="Pfam" id="PF24827"/>
    </source>
</evidence>
<dbReference type="GO" id="GO:0016788">
    <property type="term" value="F:hydrolase activity, acting on ester bonds"/>
    <property type="evidence" value="ECO:0007669"/>
    <property type="project" value="InterPro"/>
</dbReference>
<dbReference type="InterPro" id="IPR053138">
    <property type="entry name" value="N-alpha-Ac-DABA_deacetylase"/>
</dbReference>
<comment type="caution">
    <text evidence="6">The sequence shown here is derived from an EMBL/GenBank/DDBJ whole genome shotgun (WGS) entry which is preliminary data.</text>
</comment>
<dbReference type="PANTHER" id="PTHR37326">
    <property type="entry name" value="BLL3975 PROTEIN"/>
    <property type="match status" value="1"/>
</dbReference>
<evidence type="ECO:0000256" key="2">
    <source>
        <dbReference type="ARBA" id="ARBA00022723"/>
    </source>
</evidence>
<keyword evidence="3" id="KW-0378">Hydrolase</keyword>
<dbReference type="PANTHER" id="PTHR37326:SF1">
    <property type="entry name" value="BLL3975 PROTEIN"/>
    <property type="match status" value="1"/>
</dbReference>
<protein>
    <recommendedName>
        <fullName evidence="5">Succinylglutamate desuccinylase/Aspartoacylase catalytic domain-containing protein</fullName>
    </recommendedName>
</protein>
<evidence type="ECO:0000313" key="6">
    <source>
        <dbReference type="EMBL" id="HGT71163.1"/>
    </source>
</evidence>
<accession>A0A7C4R6B6</accession>
<proteinExistence type="predicted"/>
<keyword evidence="4" id="KW-0862">Zinc</keyword>
<keyword evidence="2" id="KW-0479">Metal-binding</keyword>
<dbReference type="AlphaFoldDB" id="A0A7C4R6B6"/>
<evidence type="ECO:0000256" key="3">
    <source>
        <dbReference type="ARBA" id="ARBA00022801"/>
    </source>
</evidence>
<comment type="cofactor">
    <cofactor evidence="1">
        <name>Zn(2+)</name>
        <dbReference type="ChEBI" id="CHEBI:29105"/>
    </cofactor>
</comment>
<organism evidence="6">
    <name type="scientific">candidate division CPR3 bacterium</name>
    <dbReference type="NCBI Taxonomy" id="2268181"/>
    <lineage>
        <taxon>Bacteria</taxon>
        <taxon>Bacteria division CPR3</taxon>
    </lineage>
</organism>
<gene>
    <name evidence="6" type="ORF">ENT43_02810</name>
</gene>
<dbReference type="Gene3D" id="3.40.630.10">
    <property type="entry name" value="Zn peptidases"/>
    <property type="match status" value="1"/>
</dbReference>
<dbReference type="InterPro" id="IPR055438">
    <property type="entry name" value="AstE_AspA_cat"/>
</dbReference>
<name>A0A7C4R6B6_UNCC3</name>
<feature type="domain" description="Succinylglutamate desuccinylase/Aspartoacylase catalytic" evidence="5">
    <location>
        <begin position="27"/>
        <end position="167"/>
    </location>
</feature>
<dbReference type="GO" id="GO:0046872">
    <property type="term" value="F:metal ion binding"/>
    <property type="evidence" value="ECO:0007669"/>
    <property type="project" value="UniProtKB-KW"/>
</dbReference>
<dbReference type="SUPFAM" id="SSF53187">
    <property type="entry name" value="Zn-dependent exopeptidases"/>
    <property type="match status" value="1"/>
</dbReference>